<dbReference type="Pfam" id="PF23150">
    <property type="entry name" value="CFAP61_dimer"/>
    <property type="match status" value="1"/>
</dbReference>
<dbReference type="InterPro" id="IPR032151">
    <property type="entry name" value="CFAP61_N"/>
</dbReference>
<evidence type="ECO:0000313" key="3">
    <source>
        <dbReference type="EMBL" id="KAJ3140086.1"/>
    </source>
</evidence>
<dbReference type="AlphaFoldDB" id="A0AAD5XKB7"/>
<protein>
    <recommendedName>
        <fullName evidence="5">Cilia- and flagella-associated protein 61 N-terminal domain-containing protein</fullName>
    </recommendedName>
</protein>
<dbReference type="PANTHER" id="PTHR21178">
    <property type="entry name" value="CILIA- AND FLAGELLA-ASSOCIATED PROTEIN 61"/>
    <property type="match status" value="1"/>
</dbReference>
<dbReference type="Proteomes" id="UP001211907">
    <property type="component" value="Unassembled WGS sequence"/>
</dbReference>
<evidence type="ECO:0000259" key="1">
    <source>
        <dbReference type="Pfam" id="PF16092"/>
    </source>
</evidence>
<reference evidence="3" key="1">
    <citation type="submission" date="2020-05" db="EMBL/GenBank/DDBJ databases">
        <title>Phylogenomic resolution of chytrid fungi.</title>
        <authorList>
            <person name="Stajich J.E."/>
            <person name="Amses K."/>
            <person name="Simmons R."/>
            <person name="Seto K."/>
            <person name="Myers J."/>
            <person name="Bonds A."/>
            <person name="Quandt C.A."/>
            <person name="Barry K."/>
            <person name="Liu P."/>
            <person name="Grigoriev I."/>
            <person name="Longcore J.E."/>
            <person name="James T.Y."/>
        </authorList>
    </citation>
    <scope>NUCLEOTIDE SEQUENCE</scope>
    <source>
        <strain evidence="3">JEL0513</strain>
    </source>
</reference>
<dbReference type="InterPro" id="IPR038884">
    <property type="entry name" value="CFAP61"/>
</dbReference>
<evidence type="ECO:0000313" key="4">
    <source>
        <dbReference type="Proteomes" id="UP001211907"/>
    </source>
</evidence>
<dbReference type="SUPFAM" id="SSF51905">
    <property type="entry name" value="FAD/NAD(P)-binding domain"/>
    <property type="match status" value="1"/>
</dbReference>
<feature type="domain" description="Cilia- and flagella-associated protein 61 N-terminal" evidence="1">
    <location>
        <begin position="5"/>
        <end position="348"/>
    </location>
</feature>
<sequence>MQIVIRRAEPRDLAAIKLLIKDETTASTLKKRFGNLNSFVALMYQLHLFPPLLTNLFQFSDNSPLSLVATDAQDTVVIGFCAFSNGPPPFVDAVIKGKATPDSENSASIENHNFAKYGEIACDAWDKWISDRYESKDITIGNTKFLAYFVAYPDHQIPFLDAALATVFDILSNICHICYMLPDILTLFVPLSSQKFVPLPTSHDSQSSKDNGFKKLGLGASSNVGHIFGGQVRPVYFTEMQPKTGNAFAPFALQVCNKRTVFPVLKIRKARIEDCDDLVPMFKKQNLLDGQNTDHFLAELLESKDENTKTLVADIAGTVVGFMSLTSAVDQTLLAKTFDLDAFDNLIKDVPPEILATANGDHIKPIPVGPDGQLVDAHLLAASHAKMLANRSADPIKAALEANSVEGRAGARAAGLIAAQEIAKEHVRRTLAMCNLFCVTLLCIEDDYANKGIEFVKVAFGLFPDRDYCILTVPTGMPEIPILRNFTMIQPRHGKMTNHCLYILNRFGCLESLNIRTTKSMDYLSVEQVTKGLSAEYSILTKFNESFFDFENGSPKYKSFIAETNGQPIGVAILEKLTFADTVSDQFDIEEFLNLRITALDGKYVLLRHLILNPLFSYQARWFLEEIMRMTATSCVLHPIDEDSRQDVSTRMLAGKELVPVKRRRQIIYVDGLRDGVSIGEDLPYNLQLLAISRLYEPKLTVNSKIVVVGGSDTGIAFLEKLVYKPHLFFTNIILISTAGIPAKPNSHAFVDNKCYSSIELKQLGLDHYVRIVRASTTEIDRVLKRVRLDNDAFITYDYLFLTPGVQFFASSIREDFEALTNVQNLTPRSYEVYMKASLRLIGREESQTGRIVIYGRDLQVYVTLQDLLKKGILPAWVVVIIPPLSQPSGCFDNLAVEEKVIQQVETLGVKILVDYKVSRWESTPSQSLYSITFLRKSDKSEIFISQVETFLYADIKSVDPDTFMSINDSCLVFDARLVIDKYFRTQDPYIYAAGSITKFSSKYQTKWAHCYFDSKEVGFKLAETVLPLFDPLNISTATFEDDNSVVKFTESKKTFAQLPGSLIYLHYDEPRLPSHTLEFGRDLVINNDEFGYFRIRVDPHGFIRSLTYLGIRKIPVDNYLSLFGLNERYLNRLVSRFDEGIEEIERDDLVKKFQASAERHIWDAQMFEFYLNSNKNPSFP</sequence>
<dbReference type="Pfam" id="PF16092">
    <property type="entry name" value="CFAP61_N"/>
    <property type="match status" value="1"/>
</dbReference>
<comment type="caution">
    <text evidence="3">The sequence shown here is derived from an EMBL/GenBank/DDBJ whole genome shotgun (WGS) entry which is preliminary data.</text>
</comment>
<evidence type="ECO:0008006" key="5">
    <source>
        <dbReference type="Google" id="ProtNLM"/>
    </source>
</evidence>
<evidence type="ECO:0000259" key="2">
    <source>
        <dbReference type="Pfam" id="PF23150"/>
    </source>
</evidence>
<gene>
    <name evidence="3" type="ORF">HK100_010584</name>
</gene>
<feature type="domain" description="CFAP61 dimerisation" evidence="2">
    <location>
        <begin position="1048"/>
        <end position="1141"/>
    </location>
</feature>
<name>A0AAD5XKB7_9FUNG</name>
<dbReference type="InterPro" id="IPR056299">
    <property type="entry name" value="CFAP61_dimer"/>
</dbReference>
<proteinExistence type="predicted"/>
<organism evidence="3 4">
    <name type="scientific">Physocladia obscura</name>
    <dbReference type="NCBI Taxonomy" id="109957"/>
    <lineage>
        <taxon>Eukaryota</taxon>
        <taxon>Fungi</taxon>
        <taxon>Fungi incertae sedis</taxon>
        <taxon>Chytridiomycota</taxon>
        <taxon>Chytridiomycota incertae sedis</taxon>
        <taxon>Chytridiomycetes</taxon>
        <taxon>Chytridiales</taxon>
        <taxon>Chytriomycetaceae</taxon>
        <taxon>Physocladia</taxon>
    </lineage>
</organism>
<accession>A0AAD5XKB7</accession>
<dbReference type="InterPro" id="IPR036188">
    <property type="entry name" value="FAD/NAD-bd_sf"/>
</dbReference>
<dbReference type="EMBL" id="JADGJH010000059">
    <property type="protein sequence ID" value="KAJ3140086.1"/>
    <property type="molecule type" value="Genomic_DNA"/>
</dbReference>
<dbReference type="PANTHER" id="PTHR21178:SF8">
    <property type="entry name" value="CILIA- AND FLAGELLA-ASSOCIATED PROTEIN 61"/>
    <property type="match status" value="1"/>
</dbReference>
<dbReference type="Gene3D" id="3.50.50.60">
    <property type="entry name" value="FAD/NAD(P)-binding domain"/>
    <property type="match status" value="2"/>
</dbReference>
<keyword evidence="4" id="KW-1185">Reference proteome</keyword>